<keyword evidence="2" id="KW-1185">Reference proteome</keyword>
<protein>
    <submittedName>
        <fullName evidence="1">Uncharacterized protein</fullName>
    </submittedName>
</protein>
<gene>
    <name evidence="1" type="ORF">DSLASN_22800</name>
</gene>
<reference evidence="1 2" key="1">
    <citation type="submission" date="2021-02" db="EMBL/GenBank/DDBJ databases">
        <title>Complete genome of Desulfoluna sp. strain ASN36.</title>
        <authorList>
            <person name="Takahashi A."/>
            <person name="Kojima H."/>
            <person name="Fukui M."/>
        </authorList>
    </citation>
    <scope>NUCLEOTIDE SEQUENCE [LARGE SCALE GENOMIC DNA]</scope>
    <source>
        <strain evidence="1 2">ASN36</strain>
    </source>
</reference>
<dbReference type="EMBL" id="AP024488">
    <property type="protein sequence ID" value="BCS96648.1"/>
    <property type="molecule type" value="Genomic_DNA"/>
</dbReference>
<organism evidence="1 2">
    <name type="scientific">Desulfoluna limicola</name>
    <dbReference type="NCBI Taxonomy" id="2810562"/>
    <lineage>
        <taxon>Bacteria</taxon>
        <taxon>Pseudomonadati</taxon>
        <taxon>Thermodesulfobacteriota</taxon>
        <taxon>Desulfobacteria</taxon>
        <taxon>Desulfobacterales</taxon>
        <taxon>Desulfolunaceae</taxon>
        <taxon>Desulfoluna</taxon>
    </lineage>
</organism>
<evidence type="ECO:0000313" key="2">
    <source>
        <dbReference type="Proteomes" id="UP001320148"/>
    </source>
</evidence>
<sequence>MATFDWMTDPSFREEIEMVVKRVARENGMERYQNIIIEKLVGHLDNYQEVLLEQELKKSVFLQRSKQDAIRSIETLIKSASSIAKANNRTLLESSDFDSAYDAKFCMVWPFCGKK</sequence>
<evidence type="ECO:0000313" key="1">
    <source>
        <dbReference type="EMBL" id="BCS96648.1"/>
    </source>
</evidence>
<dbReference type="RefSeq" id="WP_236892943.1">
    <property type="nucleotide sequence ID" value="NZ_AP024488.1"/>
</dbReference>
<proteinExistence type="predicted"/>
<accession>A0ABM7PHI2</accession>
<name>A0ABM7PHI2_9BACT</name>
<dbReference type="Proteomes" id="UP001320148">
    <property type="component" value="Chromosome"/>
</dbReference>